<keyword evidence="2" id="KW-1185">Reference proteome</keyword>
<gene>
    <name evidence="1" type="ORF">MSZNOR_1630</name>
</gene>
<reference evidence="1 2" key="1">
    <citation type="submission" date="2023-03" db="EMBL/GenBank/DDBJ databases">
        <authorList>
            <person name="Pearce D."/>
        </authorList>
    </citation>
    <scope>NUCLEOTIDE SEQUENCE [LARGE SCALE GENOMIC DNA]</scope>
    <source>
        <strain evidence="1">Msz</strain>
    </source>
</reference>
<proteinExistence type="predicted"/>
<protein>
    <submittedName>
        <fullName evidence="1">Uncharacterized protein</fullName>
    </submittedName>
</protein>
<evidence type="ECO:0000313" key="2">
    <source>
        <dbReference type="Proteomes" id="UP001162030"/>
    </source>
</evidence>
<accession>A0ABN8X3W5</accession>
<name>A0ABN8X3W5_9GAMM</name>
<dbReference type="RefSeq" id="WP_026610250.1">
    <property type="nucleotide sequence ID" value="NZ_OX458333.1"/>
</dbReference>
<dbReference type="Proteomes" id="UP001162030">
    <property type="component" value="Chromosome"/>
</dbReference>
<dbReference type="EMBL" id="OX458333">
    <property type="protein sequence ID" value="CAI8803160.1"/>
    <property type="molecule type" value="Genomic_DNA"/>
</dbReference>
<sequence length="125" mass="14637">MFENKVTKPRRKAIKQALFGAFEGILLITGLLFCQVASAMKEPEPLFELTYKSFGQPIFVIKVFDDGKVDYQGSKVKIRDEWRQHVPVLGHRYAQLTREQVEELRTVFLSLPFKELLKYEKKCRL</sequence>
<evidence type="ECO:0000313" key="1">
    <source>
        <dbReference type="EMBL" id="CAI8803160.1"/>
    </source>
</evidence>
<organism evidence="1 2">
    <name type="scientific">Methylocaldum szegediense</name>
    <dbReference type="NCBI Taxonomy" id="73780"/>
    <lineage>
        <taxon>Bacteria</taxon>
        <taxon>Pseudomonadati</taxon>
        <taxon>Pseudomonadota</taxon>
        <taxon>Gammaproteobacteria</taxon>
        <taxon>Methylococcales</taxon>
        <taxon>Methylococcaceae</taxon>
        <taxon>Methylocaldum</taxon>
    </lineage>
</organism>